<feature type="binding site" evidence="9">
    <location>
        <position position="68"/>
    </location>
    <ligand>
        <name>[4Fe-4S] cluster</name>
        <dbReference type="ChEBI" id="CHEBI:49883"/>
        <label>1</label>
    </ligand>
</feature>
<comment type="pathway">
    <text evidence="9">Protein modification; protein lipoylation via endogenous pathway; protein N(6)-(lipoyl)lysine from octanoyl-[acyl-carrier-protein]: step 2/2.</text>
</comment>
<dbReference type="GO" id="GO:0009249">
    <property type="term" value="P:protein lipoylation"/>
    <property type="evidence" value="ECO:0007669"/>
    <property type="project" value="UniProtKB-UniRule"/>
</dbReference>
<evidence type="ECO:0000313" key="11">
    <source>
        <dbReference type="EMBL" id="KGD66299.1"/>
    </source>
</evidence>
<dbReference type="InterPro" id="IPR058240">
    <property type="entry name" value="rSAM_sf"/>
</dbReference>
<dbReference type="CDD" id="cd01335">
    <property type="entry name" value="Radical_SAM"/>
    <property type="match status" value="1"/>
</dbReference>
<dbReference type="SFLD" id="SFLDF00271">
    <property type="entry name" value="lipoyl_synthase"/>
    <property type="match status" value="1"/>
</dbReference>
<keyword evidence="3 9" id="KW-0808">Transferase</keyword>
<dbReference type="OrthoDB" id="9787898at2"/>
<evidence type="ECO:0000256" key="7">
    <source>
        <dbReference type="ARBA" id="ARBA00023014"/>
    </source>
</evidence>
<feature type="binding site" evidence="9">
    <location>
        <position position="98"/>
    </location>
    <ligand>
        <name>[4Fe-4S] cluster</name>
        <dbReference type="ChEBI" id="CHEBI:49883"/>
        <label>2</label>
        <note>4Fe-4S-S-AdoMet</note>
    </ligand>
</feature>
<feature type="binding site" evidence="9">
    <location>
        <position position="94"/>
    </location>
    <ligand>
        <name>[4Fe-4S] cluster</name>
        <dbReference type="ChEBI" id="CHEBI:49883"/>
        <label>2</label>
        <note>4Fe-4S-S-AdoMet</note>
    </ligand>
</feature>
<dbReference type="UniPathway" id="UPA00538">
    <property type="reaction ID" value="UER00593"/>
</dbReference>
<evidence type="ECO:0000256" key="9">
    <source>
        <dbReference type="HAMAP-Rule" id="MF_00206"/>
    </source>
</evidence>
<dbReference type="PIRSF" id="PIRSF005963">
    <property type="entry name" value="Lipoyl_synth"/>
    <property type="match status" value="1"/>
</dbReference>
<keyword evidence="6 9" id="KW-0408">Iron</keyword>
<comment type="cofactor">
    <cofactor evidence="9">
        <name>[4Fe-4S] cluster</name>
        <dbReference type="ChEBI" id="CHEBI:49883"/>
    </cofactor>
    <text evidence="9">Binds 2 [4Fe-4S] clusters per subunit. One cluster is coordinated with 3 cysteines and an exchangeable S-adenosyl-L-methionine.</text>
</comment>
<evidence type="ECO:0000256" key="6">
    <source>
        <dbReference type="ARBA" id="ARBA00023004"/>
    </source>
</evidence>
<dbReference type="eggNOG" id="COG0320">
    <property type="taxonomic scope" value="Bacteria"/>
</dbReference>
<keyword evidence="5 9" id="KW-0479">Metal-binding</keyword>
<evidence type="ECO:0000256" key="4">
    <source>
        <dbReference type="ARBA" id="ARBA00022691"/>
    </source>
</evidence>
<name>A0A095SPL4_9GAMM</name>
<dbReference type="RefSeq" id="WP_035230541.1">
    <property type="nucleotide sequence ID" value="NZ_ARXV01000002.1"/>
</dbReference>
<dbReference type="GO" id="GO:0005737">
    <property type="term" value="C:cytoplasm"/>
    <property type="evidence" value="ECO:0007669"/>
    <property type="project" value="UniProtKB-SubCell"/>
</dbReference>
<dbReference type="EC" id="2.8.1.8" evidence="9"/>
<comment type="caution">
    <text evidence="11">The sequence shown here is derived from an EMBL/GenBank/DDBJ whole genome shotgun (WGS) entry which is preliminary data.</text>
</comment>
<dbReference type="NCBIfam" id="NF009544">
    <property type="entry name" value="PRK12928.1"/>
    <property type="match status" value="1"/>
</dbReference>
<dbReference type="STRING" id="1177154.Y5S_00771"/>
<feature type="domain" description="Radical SAM core" evidence="10">
    <location>
        <begin position="80"/>
        <end position="297"/>
    </location>
</feature>
<dbReference type="GO" id="GO:0051539">
    <property type="term" value="F:4 iron, 4 sulfur cluster binding"/>
    <property type="evidence" value="ECO:0007669"/>
    <property type="project" value="UniProtKB-UniRule"/>
</dbReference>
<proteinExistence type="inferred from homology"/>
<dbReference type="GO" id="GO:0046872">
    <property type="term" value="F:metal ion binding"/>
    <property type="evidence" value="ECO:0007669"/>
    <property type="project" value="UniProtKB-KW"/>
</dbReference>
<comment type="subcellular location">
    <subcellularLocation>
        <location evidence="9">Cytoplasm</location>
    </subcellularLocation>
</comment>
<dbReference type="SMART" id="SM00729">
    <property type="entry name" value="Elp3"/>
    <property type="match status" value="1"/>
</dbReference>
<keyword evidence="2 9" id="KW-0963">Cytoplasm</keyword>
<dbReference type="EMBL" id="ARXV01000002">
    <property type="protein sequence ID" value="KGD66299.1"/>
    <property type="molecule type" value="Genomic_DNA"/>
</dbReference>
<dbReference type="Pfam" id="PF04055">
    <property type="entry name" value="Radical_SAM"/>
    <property type="match status" value="1"/>
</dbReference>
<comment type="catalytic activity">
    <reaction evidence="8 9">
        <text>[[Fe-S] cluster scaffold protein carrying a second [4Fe-4S](2+) cluster] + N(6)-octanoyl-L-lysyl-[protein] + 2 oxidized [2Fe-2S]-[ferredoxin] + 2 S-adenosyl-L-methionine + 4 H(+) = [[Fe-S] cluster scaffold protein] + N(6)-[(R)-dihydrolipoyl]-L-lysyl-[protein] + 4 Fe(3+) + 2 hydrogen sulfide + 2 5'-deoxyadenosine + 2 L-methionine + 2 reduced [2Fe-2S]-[ferredoxin]</text>
        <dbReference type="Rhea" id="RHEA:16585"/>
        <dbReference type="Rhea" id="RHEA-COMP:9928"/>
        <dbReference type="Rhea" id="RHEA-COMP:10000"/>
        <dbReference type="Rhea" id="RHEA-COMP:10001"/>
        <dbReference type="Rhea" id="RHEA-COMP:10475"/>
        <dbReference type="Rhea" id="RHEA-COMP:14568"/>
        <dbReference type="Rhea" id="RHEA-COMP:14569"/>
        <dbReference type="ChEBI" id="CHEBI:15378"/>
        <dbReference type="ChEBI" id="CHEBI:17319"/>
        <dbReference type="ChEBI" id="CHEBI:29034"/>
        <dbReference type="ChEBI" id="CHEBI:29919"/>
        <dbReference type="ChEBI" id="CHEBI:33722"/>
        <dbReference type="ChEBI" id="CHEBI:33737"/>
        <dbReference type="ChEBI" id="CHEBI:33738"/>
        <dbReference type="ChEBI" id="CHEBI:57844"/>
        <dbReference type="ChEBI" id="CHEBI:59789"/>
        <dbReference type="ChEBI" id="CHEBI:78809"/>
        <dbReference type="ChEBI" id="CHEBI:83100"/>
        <dbReference type="EC" id="2.8.1.8"/>
    </reaction>
</comment>
<dbReference type="InterPro" id="IPR003698">
    <property type="entry name" value="Lipoyl_synth"/>
</dbReference>
<evidence type="ECO:0000313" key="12">
    <source>
        <dbReference type="Proteomes" id="UP000029444"/>
    </source>
</evidence>
<feature type="binding site" evidence="9">
    <location>
        <position position="308"/>
    </location>
    <ligand>
        <name>[4Fe-4S] cluster</name>
        <dbReference type="ChEBI" id="CHEBI:49883"/>
        <label>1</label>
    </ligand>
</feature>
<comment type="function">
    <text evidence="9">Catalyzes the radical-mediated insertion of two sulfur atoms into the C-6 and C-8 positions of the octanoyl moiety bound to the lipoyl domains of lipoate-dependent enzymes, thereby converting the octanoylated domains into lipoylated derivatives.</text>
</comment>
<reference evidence="11 12" key="1">
    <citation type="submission" date="2012-09" db="EMBL/GenBank/DDBJ databases">
        <title>Genome Sequence of alkane-degrading Bacterium Alcanivorax sp. 19-m-6.</title>
        <authorList>
            <person name="Lai Q."/>
            <person name="Shao Z."/>
        </authorList>
    </citation>
    <scope>NUCLEOTIDE SEQUENCE [LARGE SCALE GENOMIC DNA]</scope>
    <source>
        <strain evidence="11 12">19-m-6</strain>
    </source>
</reference>
<dbReference type="InterPro" id="IPR013785">
    <property type="entry name" value="Aldolase_TIM"/>
</dbReference>
<dbReference type="SFLD" id="SFLDS00029">
    <property type="entry name" value="Radical_SAM"/>
    <property type="match status" value="1"/>
</dbReference>
<dbReference type="NCBIfam" id="TIGR00510">
    <property type="entry name" value="lipA"/>
    <property type="match status" value="1"/>
</dbReference>
<accession>A0A095SPL4</accession>
<evidence type="ECO:0000256" key="8">
    <source>
        <dbReference type="ARBA" id="ARBA00047326"/>
    </source>
</evidence>
<dbReference type="InterPro" id="IPR007197">
    <property type="entry name" value="rSAM"/>
</dbReference>
<dbReference type="FunFam" id="3.20.20.70:FF:000040">
    <property type="entry name" value="Lipoyl synthase"/>
    <property type="match status" value="1"/>
</dbReference>
<protein>
    <recommendedName>
        <fullName evidence="9">Lipoyl synthase</fullName>
        <ecNumber evidence="9">2.8.1.8</ecNumber>
    </recommendedName>
    <alternativeName>
        <fullName evidence="9">Lip-syn</fullName>
        <shortName evidence="9">LS</shortName>
    </alternativeName>
    <alternativeName>
        <fullName evidence="9">Lipoate synthase</fullName>
    </alternativeName>
    <alternativeName>
        <fullName evidence="9">Lipoic acid synthase</fullName>
    </alternativeName>
    <alternativeName>
        <fullName evidence="9">Sulfur insertion protein LipA</fullName>
    </alternativeName>
</protein>
<dbReference type="NCBIfam" id="NF004019">
    <property type="entry name" value="PRK05481.1"/>
    <property type="match status" value="1"/>
</dbReference>
<evidence type="ECO:0000256" key="3">
    <source>
        <dbReference type="ARBA" id="ARBA00022679"/>
    </source>
</evidence>
<dbReference type="GO" id="GO:0016992">
    <property type="term" value="F:lipoate synthase activity"/>
    <property type="evidence" value="ECO:0007669"/>
    <property type="project" value="UniProtKB-UniRule"/>
</dbReference>
<organism evidence="11 12">
    <name type="scientific">Alcanivorax nanhaiticus</name>
    <dbReference type="NCBI Taxonomy" id="1177154"/>
    <lineage>
        <taxon>Bacteria</taxon>
        <taxon>Pseudomonadati</taxon>
        <taxon>Pseudomonadota</taxon>
        <taxon>Gammaproteobacteria</taxon>
        <taxon>Oceanospirillales</taxon>
        <taxon>Alcanivoracaceae</taxon>
        <taxon>Alcanivorax</taxon>
    </lineage>
</organism>
<dbReference type="PROSITE" id="PS51918">
    <property type="entry name" value="RADICAL_SAM"/>
    <property type="match status" value="1"/>
</dbReference>
<keyword evidence="1 9" id="KW-0004">4Fe-4S</keyword>
<dbReference type="Pfam" id="PF16881">
    <property type="entry name" value="LIAS_N"/>
    <property type="match status" value="1"/>
</dbReference>
<dbReference type="SFLD" id="SFLDG01058">
    <property type="entry name" value="lipoyl_synthase_like"/>
    <property type="match status" value="1"/>
</dbReference>
<feature type="binding site" evidence="9">
    <location>
        <position position="101"/>
    </location>
    <ligand>
        <name>[4Fe-4S] cluster</name>
        <dbReference type="ChEBI" id="CHEBI:49883"/>
        <label>2</label>
        <note>4Fe-4S-S-AdoMet</note>
    </ligand>
</feature>
<dbReference type="InterPro" id="IPR031691">
    <property type="entry name" value="LIAS_N"/>
</dbReference>
<feature type="binding site" evidence="9">
    <location>
        <position position="73"/>
    </location>
    <ligand>
        <name>[4Fe-4S] cluster</name>
        <dbReference type="ChEBI" id="CHEBI:49883"/>
        <label>1</label>
    </ligand>
</feature>
<evidence type="ECO:0000256" key="1">
    <source>
        <dbReference type="ARBA" id="ARBA00022485"/>
    </source>
</evidence>
<keyword evidence="4 9" id="KW-0949">S-adenosyl-L-methionine</keyword>
<dbReference type="Proteomes" id="UP000029444">
    <property type="component" value="Unassembled WGS sequence"/>
</dbReference>
<keyword evidence="12" id="KW-1185">Reference proteome</keyword>
<dbReference type="InterPro" id="IPR006638">
    <property type="entry name" value="Elp3/MiaA/NifB-like_rSAM"/>
</dbReference>
<dbReference type="HAMAP" id="MF_00206">
    <property type="entry name" value="Lipoyl_synth"/>
    <property type="match status" value="1"/>
</dbReference>
<dbReference type="Gene3D" id="3.20.20.70">
    <property type="entry name" value="Aldolase class I"/>
    <property type="match status" value="1"/>
</dbReference>
<dbReference type="PANTHER" id="PTHR10949:SF0">
    <property type="entry name" value="LIPOYL SYNTHASE, MITOCHONDRIAL"/>
    <property type="match status" value="1"/>
</dbReference>
<evidence type="ECO:0000256" key="5">
    <source>
        <dbReference type="ARBA" id="ARBA00022723"/>
    </source>
</evidence>
<evidence type="ECO:0000256" key="2">
    <source>
        <dbReference type="ARBA" id="ARBA00022490"/>
    </source>
</evidence>
<keyword evidence="7 9" id="KW-0411">Iron-sulfur</keyword>
<gene>
    <name evidence="9" type="primary">lipA</name>
    <name evidence="11" type="ORF">Y5S_00771</name>
</gene>
<dbReference type="PATRIC" id="fig|1177154.3.peg.776"/>
<dbReference type="SUPFAM" id="SSF102114">
    <property type="entry name" value="Radical SAM enzymes"/>
    <property type="match status" value="1"/>
</dbReference>
<comment type="similarity">
    <text evidence="9">Belongs to the radical SAM superfamily. Lipoyl synthase family.</text>
</comment>
<dbReference type="PANTHER" id="PTHR10949">
    <property type="entry name" value="LIPOYL SYNTHASE"/>
    <property type="match status" value="1"/>
</dbReference>
<evidence type="ECO:0000259" key="10">
    <source>
        <dbReference type="PROSITE" id="PS51918"/>
    </source>
</evidence>
<dbReference type="AlphaFoldDB" id="A0A095SPL4"/>
<sequence length="326" mass="36564">MSEQTQAKRKVQIGDKLRGADKVRTIPLVNEEGGYQRKPDWIRVRVPANGEIQRIKTLLRKQKLHTVCEEAACPNLPECFGGGTATFMIMGDICTRRCAFCDVGFGRPNALDPEEPVHLAESVENLELSYVVITSVDRDDLADGGAEHFAECIRQVRSRTPDTTIEILTPDFRPCMDTALDILEATAPDVFNHNIETVPDLYKHIRPGARYQHSLDLLKQYKSRRPDVSTKSGIMVGLGETFDQVIATIRDLRAHDVDMITIGQYLQPSKHHAPVERFVHPDEFREYARIAEELGFISVASGPMVRSSYHADLQHKGVDVGIHKPA</sequence>
<feature type="binding site" evidence="9">
    <location>
        <position position="79"/>
    </location>
    <ligand>
        <name>[4Fe-4S] cluster</name>
        <dbReference type="ChEBI" id="CHEBI:49883"/>
        <label>1</label>
    </ligand>
</feature>